<dbReference type="Gene3D" id="3.40.50.150">
    <property type="entry name" value="Vaccinia Virus protein VP39"/>
    <property type="match status" value="1"/>
</dbReference>
<dbReference type="AlphaFoldDB" id="A0A7J6L202"/>
<dbReference type="InterPro" id="IPR013217">
    <property type="entry name" value="Methyltransf_12"/>
</dbReference>
<reference evidence="3 4" key="1">
    <citation type="submission" date="2020-04" db="EMBL/GenBank/DDBJ databases">
        <title>Perkinsus chesapeaki whole genome sequence.</title>
        <authorList>
            <person name="Bogema D.R."/>
        </authorList>
    </citation>
    <scope>NUCLEOTIDE SEQUENCE [LARGE SCALE GENOMIC DNA]</scope>
    <source>
        <strain evidence="3">ATCC PRA-425</strain>
    </source>
</reference>
<dbReference type="Proteomes" id="UP000591131">
    <property type="component" value="Unassembled WGS sequence"/>
</dbReference>
<gene>
    <name evidence="3" type="ORF">FOL47_010849</name>
</gene>
<keyword evidence="4" id="KW-1185">Reference proteome</keyword>
<evidence type="ECO:0000256" key="1">
    <source>
        <dbReference type="SAM" id="MobiDB-lite"/>
    </source>
</evidence>
<evidence type="ECO:0000313" key="3">
    <source>
        <dbReference type="EMBL" id="KAF4652811.1"/>
    </source>
</evidence>
<dbReference type="CDD" id="cd02440">
    <property type="entry name" value="AdoMet_MTases"/>
    <property type="match status" value="1"/>
</dbReference>
<feature type="region of interest" description="Disordered" evidence="1">
    <location>
        <begin position="107"/>
        <end position="134"/>
    </location>
</feature>
<dbReference type="OrthoDB" id="446118at2759"/>
<feature type="domain" description="Methyltransferase type 12" evidence="2">
    <location>
        <begin position="194"/>
        <end position="285"/>
    </location>
</feature>
<dbReference type="SUPFAM" id="SSF53335">
    <property type="entry name" value="S-adenosyl-L-methionine-dependent methyltransferases"/>
    <property type="match status" value="1"/>
</dbReference>
<comment type="caution">
    <text evidence="3">The sequence shown here is derived from an EMBL/GenBank/DDBJ whole genome shotgun (WGS) entry which is preliminary data.</text>
</comment>
<evidence type="ECO:0000259" key="2">
    <source>
        <dbReference type="Pfam" id="PF08242"/>
    </source>
</evidence>
<dbReference type="InterPro" id="IPR029063">
    <property type="entry name" value="SAM-dependent_MTases_sf"/>
</dbReference>
<evidence type="ECO:0000313" key="4">
    <source>
        <dbReference type="Proteomes" id="UP000591131"/>
    </source>
</evidence>
<organism evidence="3 4">
    <name type="scientific">Perkinsus chesapeaki</name>
    <name type="common">Clam parasite</name>
    <name type="synonym">Perkinsus andrewsi</name>
    <dbReference type="NCBI Taxonomy" id="330153"/>
    <lineage>
        <taxon>Eukaryota</taxon>
        <taxon>Sar</taxon>
        <taxon>Alveolata</taxon>
        <taxon>Perkinsozoa</taxon>
        <taxon>Perkinsea</taxon>
        <taxon>Perkinsida</taxon>
        <taxon>Perkinsidae</taxon>
        <taxon>Perkinsus</taxon>
    </lineage>
</organism>
<name>A0A7J6L202_PERCH</name>
<sequence>MAASSNHPPSVSLDALLTILSEELKIDRNNLNEIVLTRTLIEHASPAEAQRPQVPLKALTGGRPVADMNVVELKRLMAEHASTDEKVIPFLLRFCLGEFHYGQRATPLLPGQHPKARDDPDLSEGTSDSPVVLSNKHNAPSVVFEAFDVLASESRYNHLHQVAGWVDLDDKQVWDRYVRDVLDGCIQPGDRIFEAGCGVLAFLSAVLAIQPDITIGGCDGAPRTIRLVKKELSPPQFKDNFFVGMLPDSLSDVPDESWDVLICNSVFQYFASHEQALETVKEMLRAAKKWVIIADICDEKYKHLIEGCIRTMDWTKNLPQYRTYQKSWWDQFEDEGHLVSIRHVKVPEYTRRQQRYVVYIEKNARKPKTTF</sequence>
<proteinExistence type="predicted"/>
<dbReference type="Pfam" id="PF08242">
    <property type="entry name" value="Methyltransf_12"/>
    <property type="match status" value="1"/>
</dbReference>
<dbReference type="EMBL" id="JAAPAO010000882">
    <property type="protein sequence ID" value="KAF4652811.1"/>
    <property type="molecule type" value="Genomic_DNA"/>
</dbReference>
<accession>A0A7J6L202</accession>
<protein>
    <recommendedName>
        <fullName evidence="2">Methyltransferase type 12 domain-containing protein</fullName>
    </recommendedName>
</protein>